<dbReference type="InterPro" id="IPR050266">
    <property type="entry name" value="AB_hydrolase_sf"/>
</dbReference>
<comment type="caution">
    <text evidence="2">The sequence shown here is derived from an EMBL/GenBank/DDBJ whole genome shotgun (WGS) entry which is preliminary data.</text>
</comment>
<evidence type="ECO:0000259" key="1">
    <source>
        <dbReference type="Pfam" id="PF12146"/>
    </source>
</evidence>
<dbReference type="GO" id="GO:0016787">
    <property type="term" value="F:hydrolase activity"/>
    <property type="evidence" value="ECO:0007669"/>
    <property type="project" value="UniProtKB-KW"/>
</dbReference>
<dbReference type="EMBL" id="JAHWQX010000004">
    <property type="protein sequence ID" value="MBW3098595.1"/>
    <property type="molecule type" value="Genomic_DNA"/>
</dbReference>
<dbReference type="PANTHER" id="PTHR43798">
    <property type="entry name" value="MONOACYLGLYCEROL LIPASE"/>
    <property type="match status" value="1"/>
</dbReference>
<reference evidence="2" key="1">
    <citation type="submission" date="2021-07" db="EMBL/GenBank/DDBJ databases">
        <title>Pseudohoeflea marina sp. nov. a polyhydroxyalcanoate-producing bacterium.</title>
        <authorList>
            <person name="Zheng W."/>
            <person name="Yu S."/>
            <person name="Huang Y."/>
        </authorList>
    </citation>
    <scope>NUCLEOTIDE SEQUENCE</scope>
    <source>
        <strain evidence="2">DP4N28-3</strain>
    </source>
</reference>
<proteinExistence type="predicted"/>
<name>A0ABS6WU63_9HYPH</name>
<feature type="domain" description="Serine aminopeptidase S33" evidence="1">
    <location>
        <begin position="83"/>
        <end position="314"/>
    </location>
</feature>
<dbReference type="Pfam" id="PF12146">
    <property type="entry name" value="Hydrolase_4"/>
    <property type="match status" value="1"/>
</dbReference>
<evidence type="ECO:0000313" key="2">
    <source>
        <dbReference type="EMBL" id="MBW3098595.1"/>
    </source>
</evidence>
<accession>A0ABS6WU63</accession>
<dbReference type="RefSeq" id="WP_219202882.1">
    <property type="nucleotide sequence ID" value="NZ_JAHWQX010000004.1"/>
</dbReference>
<gene>
    <name evidence="2" type="ORF">KY465_15025</name>
</gene>
<keyword evidence="3" id="KW-1185">Reference proteome</keyword>
<dbReference type="Proteomes" id="UP001430804">
    <property type="component" value="Unassembled WGS sequence"/>
</dbReference>
<keyword evidence="2" id="KW-0378">Hydrolase</keyword>
<sequence>MSFLSTFLVGVVIAGGAYFIAGAVLAASQTPSAPSAKKGEGLQFGHLPALDTRTVPAPETFRAGDGAELVYRRWPGESARSPALILLHGSTWHGRQFWHLAAQLAAQGIEVIVPDLRGHGEAPHKRGDVGHIGQLEDDIADLVAHLGLKAGERKLVIGGHSSGGGLTVRFAGGPHASLADGFVLLAPYLGYRAPTARPHSGNWAYPATRRIIGLSMLNAAGVHHLDHLPVIAFAVPDLVRRSPLGKTVTDTYSHRLLTSYSPRRDYTADLAAIDRPLLLIAGAEDEAFHADQFEPTISAHTATGRYHLIDGENHLGIVDNEQTAPLIADWLKEHF</sequence>
<evidence type="ECO:0000313" key="3">
    <source>
        <dbReference type="Proteomes" id="UP001430804"/>
    </source>
</evidence>
<protein>
    <submittedName>
        <fullName evidence="2">Alpha/beta hydrolase</fullName>
    </submittedName>
</protein>
<organism evidence="2 3">
    <name type="scientific">Pseudohoeflea coraliihabitans</name>
    <dbReference type="NCBI Taxonomy" id="2860393"/>
    <lineage>
        <taxon>Bacteria</taxon>
        <taxon>Pseudomonadati</taxon>
        <taxon>Pseudomonadota</taxon>
        <taxon>Alphaproteobacteria</taxon>
        <taxon>Hyphomicrobiales</taxon>
        <taxon>Rhizobiaceae</taxon>
        <taxon>Pseudohoeflea</taxon>
    </lineage>
</organism>
<dbReference type="InterPro" id="IPR022742">
    <property type="entry name" value="Hydrolase_4"/>
</dbReference>